<organism evidence="3 4">
    <name type="scientific">Bosea eneae</name>
    <dbReference type="NCBI Taxonomy" id="151454"/>
    <lineage>
        <taxon>Bacteria</taxon>
        <taxon>Pseudomonadati</taxon>
        <taxon>Pseudomonadota</taxon>
        <taxon>Alphaproteobacteria</taxon>
        <taxon>Hyphomicrobiales</taxon>
        <taxon>Boseaceae</taxon>
        <taxon>Bosea</taxon>
    </lineage>
</organism>
<comment type="caution">
    <text evidence="3">The sequence shown here is derived from an EMBL/GenBank/DDBJ whole genome shotgun (WGS) entry which is preliminary data.</text>
</comment>
<dbReference type="InterPro" id="IPR009628">
    <property type="entry name" value="Phage_tape_measure_N"/>
</dbReference>
<reference evidence="4" key="1">
    <citation type="journal article" date="2019" name="Int. J. Syst. Evol. Microbiol.">
        <title>The Global Catalogue of Microorganisms (GCM) 10K type strain sequencing project: providing services to taxonomists for standard genome sequencing and annotation.</title>
        <authorList>
            <consortium name="The Broad Institute Genomics Platform"/>
            <consortium name="The Broad Institute Genome Sequencing Center for Infectious Disease"/>
            <person name="Wu L."/>
            <person name="Ma J."/>
        </authorList>
    </citation>
    <scope>NUCLEOTIDE SEQUENCE [LARGE SCALE GENOMIC DNA]</scope>
    <source>
        <strain evidence="4">NCAIM B.01391</strain>
    </source>
</reference>
<feature type="domain" description="Bacteriophage tail tape measure N-terminal" evidence="2">
    <location>
        <begin position="124"/>
        <end position="202"/>
    </location>
</feature>
<evidence type="ECO:0000259" key="2">
    <source>
        <dbReference type="Pfam" id="PF06791"/>
    </source>
</evidence>
<keyword evidence="4" id="KW-1185">Reference proteome</keyword>
<sequence>MAAAEEISVIRIRGVSEGIAETTAKLKQLGAAQDGLAVATDKLEKRQLSAAGAYDRLLRSVDDNYRLQSRYEQGVRTLDRAYAQGLIDVQKRADAMRLLEQRTIGLTKANDNLAVSTNRPGSGAVGNIAAQFQDIGVQLAGGQSPMLIALQQGTQLTGAMQQAGGSVSALGAAFASLVSPLSLITIGGIAAFGAIVQYASSAIGQTQTVNDRLETHAEIIKSIRDAYGEAASGAELFGRESSRVLETQLRATTDKLREDFKRLAGDLSRSVTNAMPSSATQFGVPQDLVQWEFLAAPKFKAFSDAVVQLRQEFEAGTPSIRAFRDQVAAIGSSSSDAKVRQLSGELLNLTNDAFKVEQALGASERAVRAMSAAAGSGIGNLAAYGKALSDLAGLGLPNLSDREKAAQAYRSAVDQSGGFEERTAAAREYEKALKRIGEREAEEAAKKASRGGGRSSTASEDAFQRALVTAEGRTRQLQEELRLVGQSGAALEASKLAIELETAAKKRGLDISAEMSASIQKEVDARRQAAQALGEAKLAYDLEFERAQIGRTDGEARIAQRLRPLGLDMSSPLADTMRMNDYLRETKDLLTTAGSGFLQDMRAGKTAAEALQNQATRIVDTLLQAALNKAITGLFGSIMGGFGGGGYNFFGTAGGPFSFGAGGYSGQGPYFDKGGYTGPGGRLDPAGIVHRGEFVFSKAATDWLGVGNLDRLHRSALPGFDKGGYVGAMEGAGMSPSGMGGKPMICERAAA</sequence>
<feature type="region of interest" description="Disordered" evidence="1">
    <location>
        <begin position="438"/>
        <end position="461"/>
    </location>
</feature>
<evidence type="ECO:0000256" key="1">
    <source>
        <dbReference type="SAM" id="MobiDB-lite"/>
    </source>
</evidence>
<dbReference type="Proteomes" id="UP001596053">
    <property type="component" value="Unassembled WGS sequence"/>
</dbReference>
<accession>A0ABW0IVL3</accession>
<dbReference type="RefSeq" id="WP_377799381.1">
    <property type="nucleotide sequence ID" value="NZ_JBHSLW010000025.1"/>
</dbReference>
<protein>
    <submittedName>
        <fullName evidence="3">Phage tail length tape measure family protein</fullName>
    </submittedName>
</protein>
<dbReference type="Pfam" id="PF06791">
    <property type="entry name" value="TMP_2"/>
    <property type="match status" value="1"/>
</dbReference>
<evidence type="ECO:0000313" key="4">
    <source>
        <dbReference type="Proteomes" id="UP001596053"/>
    </source>
</evidence>
<name>A0ABW0IVL3_9HYPH</name>
<dbReference type="EMBL" id="JBHSLW010000025">
    <property type="protein sequence ID" value="MFC5421035.1"/>
    <property type="molecule type" value="Genomic_DNA"/>
</dbReference>
<evidence type="ECO:0000313" key="3">
    <source>
        <dbReference type="EMBL" id="MFC5421035.1"/>
    </source>
</evidence>
<gene>
    <name evidence="3" type="ORF">ACFPOB_15870</name>
</gene>
<proteinExistence type="predicted"/>